<accession>A0A1B7Z1H4</accession>
<name>A0A1B7Z1H4_9FLAO</name>
<dbReference type="Gene3D" id="1.20.1260.10">
    <property type="match status" value="1"/>
</dbReference>
<dbReference type="AlphaFoldDB" id="A0A1B7Z1H4"/>
<dbReference type="STRING" id="1836467.BTR34_12930"/>
<dbReference type="NCBIfam" id="TIGR02284">
    <property type="entry name" value="PA2169 family four-helix-bundle protein"/>
    <property type="match status" value="1"/>
</dbReference>
<protein>
    <recommendedName>
        <fullName evidence="1">DUF2383 domain-containing protein</fullName>
    </recommendedName>
</protein>
<dbReference type="Proteomes" id="UP000092164">
    <property type="component" value="Unassembled WGS sequence"/>
</dbReference>
<dbReference type="InterPro" id="IPR009078">
    <property type="entry name" value="Ferritin-like_SF"/>
</dbReference>
<dbReference type="EMBL" id="LZFP01000045">
    <property type="protein sequence ID" value="OBR36516.1"/>
    <property type="molecule type" value="Genomic_DNA"/>
</dbReference>
<dbReference type="InterPro" id="IPR016920">
    <property type="entry name" value="UCP029477"/>
</dbReference>
<reference evidence="3" key="1">
    <citation type="submission" date="2016-06" db="EMBL/GenBank/DDBJ databases">
        <authorList>
            <person name="Zhan P."/>
        </authorList>
    </citation>
    <scope>NUCLEOTIDE SEQUENCE [LARGE SCALE GENOMIC DNA]</scope>
    <source>
        <strain evidence="3">T28</strain>
    </source>
</reference>
<dbReference type="PIRSF" id="PIRSF029477">
    <property type="entry name" value="UCP029477"/>
    <property type="match status" value="1"/>
</dbReference>
<evidence type="ECO:0000313" key="3">
    <source>
        <dbReference type="Proteomes" id="UP000092164"/>
    </source>
</evidence>
<dbReference type="SUPFAM" id="SSF47240">
    <property type="entry name" value="Ferritin-like"/>
    <property type="match status" value="1"/>
</dbReference>
<evidence type="ECO:0000313" key="2">
    <source>
        <dbReference type="EMBL" id="OBR36516.1"/>
    </source>
</evidence>
<proteinExistence type="predicted"/>
<dbReference type="KEGG" id="mart:BTR34_12930"/>
<evidence type="ECO:0000259" key="1">
    <source>
        <dbReference type="Pfam" id="PF09537"/>
    </source>
</evidence>
<comment type="caution">
    <text evidence="2">The sequence shown here is derived from an EMBL/GenBank/DDBJ whole genome shotgun (WGS) entry which is preliminary data.</text>
</comment>
<dbReference type="InterPro" id="IPR019052">
    <property type="entry name" value="DUF2383"/>
</dbReference>
<organism evidence="2 3">
    <name type="scientific">Maribacter hydrothermalis</name>
    <dbReference type="NCBI Taxonomy" id="1836467"/>
    <lineage>
        <taxon>Bacteria</taxon>
        <taxon>Pseudomonadati</taxon>
        <taxon>Bacteroidota</taxon>
        <taxon>Flavobacteriia</taxon>
        <taxon>Flavobacteriales</taxon>
        <taxon>Flavobacteriaceae</taxon>
        <taxon>Maribacter</taxon>
    </lineage>
</organism>
<dbReference type="OrthoDB" id="282393at2"/>
<dbReference type="InterPro" id="IPR012347">
    <property type="entry name" value="Ferritin-like"/>
</dbReference>
<feature type="domain" description="DUF2383" evidence="1">
    <location>
        <begin position="8"/>
        <end position="117"/>
    </location>
</feature>
<sequence>MSSYTETVGNKLNSLLEKTNDAEKGFKKAAEHADNPNLKAYFDRKSMERKSFGNDLKSEIKTFGQEAEKGGSASGTLHRGWMDVKAWLSADNDESMLEEAITGEKAALDEYKEVLKETSLPTSTATLLTQQLSTISSDLSKIKRLEDIA</sequence>
<dbReference type="RefSeq" id="WP_068486076.1">
    <property type="nucleotide sequence ID" value="NZ_CP018760.1"/>
</dbReference>
<gene>
    <name evidence="2" type="ORF">A9200_08820</name>
</gene>
<keyword evidence="3" id="KW-1185">Reference proteome</keyword>
<dbReference type="Pfam" id="PF09537">
    <property type="entry name" value="DUF2383"/>
    <property type="match status" value="1"/>
</dbReference>
<dbReference type="InterPro" id="IPR011971">
    <property type="entry name" value="CHP02284"/>
</dbReference>